<dbReference type="PROSITE" id="PS51257">
    <property type="entry name" value="PROKAR_LIPOPROTEIN"/>
    <property type="match status" value="1"/>
</dbReference>
<gene>
    <name evidence="11" type="ORF">SAMN02745883_01450</name>
</gene>
<evidence type="ECO:0000256" key="5">
    <source>
        <dbReference type="ARBA" id="ARBA00022592"/>
    </source>
</evidence>
<proteinExistence type="inferred from homology"/>
<comment type="subunit">
    <text evidence="4">The complex is composed of two ATP-binding proteins (PstB), two transmembrane proteins (PstC and PstA) and a solute-binding protein (PstS).</text>
</comment>
<dbReference type="Pfam" id="PF12849">
    <property type="entry name" value="PBP_like_2"/>
    <property type="match status" value="1"/>
</dbReference>
<evidence type="ECO:0000256" key="8">
    <source>
        <dbReference type="ARBA" id="ARBA00023288"/>
    </source>
</evidence>
<keyword evidence="5" id="KW-0592">Phosphate transport</keyword>
<dbReference type="GO" id="GO:0005886">
    <property type="term" value="C:plasma membrane"/>
    <property type="evidence" value="ECO:0007669"/>
    <property type="project" value="UniProtKB-SubCell"/>
</dbReference>
<evidence type="ECO:0000313" key="11">
    <source>
        <dbReference type="EMBL" id="SHK16852.1"/>
    </source>
</evidence>
<keyword evidence="8" id="KW-0449">Lipoprotein</keyword>
<evidence type="ECO:0000313" key="12">
    <source>
        <dbReference type="Proteomes" id="UP000184082"/>
    </source>
</evidence>
<keyword evidence="6 9" id="KW-0732">Signal</keyword>
<feature type="chain" id="PRO_5012025498" evidence="9">
    <location>
        <begin position="25"/>
        <end position="305"/>
    </location>
</feature>
<evidence type="ECO:0000256" key="4">
    <source>
        <dbReference type="ARBA" id="ARBA00011529"/>
    </source>
</evidence>
<organism evidence="11 12">
    <name type="scientific">Caminicella sporogenes DSM 14501</name>
    <dbReference type="NCBI Taxonomy" id="1121266"/>
    <lineage>
        <taxon>Bacteria</taxon>
        <taxon>Bacillati</taxon>
        <taxon>Bacillota</taxon>
        <taxon>Clostridia</taxon>
        <taxon>Peptostreptococcales</taxon>
        <taxon>Caminicellaceae</taxon>
        <taxon>Caminicella</taxon>
    </lineage>
</organism>
<dbReference type="Gene3D" id="3.40.190.10">
    <property type="entry name" value="Periplasmic binding protein-like II"/>
    <property type="match status" value="2"/>
</dbReference>
<dbReference type="Proteomes" id="UP000184082">
    <property type="component" value="Unassembled WGS sequence"/>
</dbReference>
<evidence type="ECO:0000256" key="7">
    <source>
        <dbReference type="ARBA" id="ARBA00023139"/>
    </source>
</evidence>
<name>A0A1M6Q9B9_9FIRM</name>
<evidence type="ECO:0000256" key="1">
    <source>
        <dbReference type="ARBA" id="ARBA00002841"/>
    </source>
</evidence>
<dbReference type="EMBL" id="FRAJ01000010">
    <property type="protein sequence ID" value="SHK16852.1"/>
    <property type="molecule type" value="Genomic_DNA"/>
</dbReference>
<accession>A0A1M6Q9B9</accession>
<evidence type="ECO:0000259" key="10">
    <source>
        <dbReference type="Pfam" id="PF12849"/>
    </source>
</evidence>
<dbReference type="InterPro" id="IPR050811">
    <property type="entry name" value="Phosphate_ABC_transporter"/>
</dbReference>
<dbReference type="PANTHER" id="PTHR30570:SF1">
    <property type="entry name" value="PHOSPHATE-BINDING PROTEIN PSTS"/>
    <property type="match status" value="1"/>
</dbReference>
<dbReference type="AlphaFoldDB" id="A0A1M6Q9B9"/>
<dbReference type="CDD" id="cd13653">
    <property type="entry name" value="PBP2_phosphate_like_1"/>
    <property type="match status" value="1"/>
</dbReference>
<feature type="signal peptide" evidence="9">
    <location>
        <begin position="1"/>
        <end position="24"/>
    </location>
</feature>
<dbReference type="SUPFAM" id="SSF53850">
    <property type="entry name" value="Periplasmic binding protein-like II"/>
    <property type="match status" value="1"/>
</dbReference>
<sequence>MKRYLALILTVVLACALFLSGCSKKDKDMANTEEKDKIKIGIALSFKGSSTLAPVITKLTKDFAEKYQTWDKIDASLPNKKIEIFVSGGGSGAGVKSIIDGLSNFGMVSRPVSDKEKAKIKGYKEYKLGTDALTIAVNPGNEIYKVKDSISSEELRKIFSGEYKYWDELDSRLPHEEIVLVTRDIGGGAHKVFQKKVMGDVKVSENVIQAPSMGALVAKIIENKNAIGYASFGVVNQNKGKIIPLKVDGVEPTKENIISGKYKISRPLLIITDGEIDELEKILIDYITSDEGMKVVEKMGFVPAR</sequence>
<dbReference type="PANTHER" id="PTHR30570">
    <property type="entry name" value="PERIPLASMIC PHOSPHATE BINDING COMPONENT OF PHOSPHATE ABC TRANSPORTER"/>
    <property type="match status" value="1"/>
</dbReference>
<dbReference type="GO" id="GO:0006817">
    <property type="term" value="P:phosphate ion transport"/>
    <property type="evidence" value="ECO:0007669"/>
    <property type="project" value="UniProtKB-KW"/>
</dbReference>
<evidence type="ECO:0000256" key="2">
    <source>
        <dbReference type="ARBA" id="ARBA00004193"/>
    </source>
</evidence>
<protein>
    <submittedName>
        <fullName evidence="11">Phosphate ABC transporter substrate-binding protein, PhoT family (TC 3.A.1.7.1)</fullName>
    </submittedName>
</protein>
<feature type="domain" description="PBP" evidence="10">
    <location>
        <begin position="44"/>
        <end position="291"/>
    </location>
</feature>
<comment type="similarity">
    <text evidence="3">Belongs to the PstS family.</text>
</comment>
<dbReference type="RefSeq" id="WP_072967042.1">
    <property type="nucleotide sequence ID" value="NZ_FRAJ01000010.1"/>
</dbReference>
<dbReference type="STRING" id="1121266.SAMN02745883_01450"/>
<evidence type="ECO:0000256" key="9">
    <source>
        <dbReference type="SAM" id="SignalP"/>
    </source>
</evidence>
<dbReference type="InterPro" id="IPR024370">
    <property type="entry name" value="PBP_domain"/>
</dbReference>
<evidence type="ECO:0000256" key="3">
    <source>
        <dbReference type="ARBA" id="ARBA00008725"/>
    </source>
</evidence>
<reference evidence="11 12" key="1">
    <citation type="submission" date="2016-11" db="EMBL/GenBank/DDBJ databases">
        <authorList>
            <person name="Jaros S."/>
            <person name="Januszkiewicz K."/>
            <person name="Wedrychowicz H."/>
        </authorList>
    </citation>
    <scope>NUCLEOTIDE SEQUENCE [LARGE SCALE GENOMIC DNA]</scope>
    <source>
        <strain evidence="11 12">DSM 14501</strain>
    </source>
</reference>
<evidence type="ECO:0000256" key="6">
    <source>
        <dbReference type="ARBA" id="ARBA00022729"/>
    </source>
</evidence>
<keyword evidence="7" id="KW-0564">Palmitate</keyword>
<comment type="subcellular location">
    <subcellularLocation>
        <location evidence="2">Cell membrane</location>
        <topology evidence="2">Lipid-anchor</topology>
    </subcellularLocation>
</comment>
<keyword evidence="12" id="KW-1185">Reference proteome</keyword>
<comment type="function">
    <text evidence="1">Part of the ABC transporter complex PstSACB involved in phosphate import.</text>
</comment>
<keyword evidence="5" id="KW-0813">Transport</keyword>